<organism evidence="1 2">
    <name type="scientific">candidate division MSBL1 archaeon SCGC-AAA382A20</name>
    <dbReference type="NCBI Taxonomy" id="1698280"/>
    <lineage>
        <taxon>Archaea</taxon>
        <taxon>Methanobacteriati</taxon>
        <taxon>Methanobacteriota</taxon>
        <taxon>candidate division MSBL1</taxon>
    </lineage>
</organism>
<evidence type="ECO:0000313" key="1">
    <source>
        <dbReference type="EMBL" id="KXB05181.1"/>
    </source>
</evidence>
<dbReference type="EMBL" id="LHYE01000111">
    <property type="protein sequence ID" value="KXB05181.1"/>
    <property type="molecule type" value="Genomic_DNA"/>
</dbReference>
<evidence type="ECO:0008006" key="3">
    <source>
        <dbReference type="Google" id="ProtNLM"/>
    </source>
</evidence>
<protein>
    <recommendedName>
        <fullName evidence="3">Transposase</fullName>
    </recommendedName>
</protein>
<accession>A0A133VFH1</accession>
<name>A0A133VFH1_9EURY</name>
<dbReference type="Proteomes" id="UP000070263">
    <property type="component" value="Unassembled WGS sequence"/>
</dbReference>
<sequence>MREFLQLDLYQSKSAELEKTVMEVVSEQSYRRSSEHLDGIGSIPVPKSTAHRWVAETDCDKIDKAEETLDLLLADGTGYKRRPDEEKDINNRGELPVAMGVDKEGWLKPLGAFSGKSWDDIASCLKNKRDEDKPLAEVMISDGEPGLVESLADLCEEHQRSHWHLVRGLNHRMWEDEAPKRERDSRQEELAAIIGIELPEEDFDKVSEEDKENINGEVEKAENDILHLISTLKEKGYEAAASYVERASKSMFSYVHRWLRTGIVTPRVSSLIERMMREIARRLKRIAFGWSEEGAAKMTRIIIKRFTSPKEWEKYWKEKLRIEENVVLTLRSIDAEPPQTLGR</sequence>
<comment type="caution">
    <text evidence="1">The sequence shown here is derived from an EMBL/GenBank/DDBJ whole genome shotgun (WGS) entry which is preliminary data.</text>
</comment>
<gene>
    <name evidence="1" type="ORF">AKJ51_05270</name>
</gene>
<reference evidence="1 2" key="1">
    <citation type="journal article" date="2016" name="Sci. Rep.">
        <title>Metabolic traits of an uncultured archaeal lineage -MSBL1- from brine pools of the Red Sea.</title>
        <authorList>
            <person name="Mwirichia R."/>
            <person name="Alam I."/>
            <person name="Rashid M."/>
            <person name="Vinu M."/>
            <person name="Ba-Alawi W."/>
            <person name="Anthony Kamau A."/>
            <person name="Kamanda Ngugi D."/>
            <person name="Goker M."/>
            <person name="Klenk H.P."/>
            <person name="Bajic V."/>
            <person name="Stingl U."/>
        </authorList>
    </citation>
    <scope>NUCLEOTIDE SEQUENCE [LARGE SCALE GENOMIC DNA]</scope>
    <source>
        <strain evidence="1">SCGC-AAA382A20</strain>
    </source>
</reference>
<evidence type="ECO:0000313" key="2">
    <source>
        <dbReference type="Proteomes" id="UP000070263"/>
    </source>
</evidence>
<dbReference type="AlphaFoldDB" id="A0A133VFH1"/>
<proteinExistence type="predicted"/>
<keyword evidence="2" id="KW-1185">Reference proteome</keyword>